<evidence type="ECO:0000256" key="5">
    <source>
        <dbReference type="SAM" id="Phobius"/>
    </source>
</evidence>
<evidence type="ECO:0000256" key="3">
    <source>
        <dbReference type="ARBA" id="ARBA00022989"/>
    </source>
</evidence>
<reference evidence="6 7" key="1">
    <citation type="journal article" date="2014" name="Genome Biol. Evol.">
        <title>Comparative genomics and transcriptomics analyses reveal divergent lifestyle features of nematode endoparasitic fungus Hirsutella minnesotensis.</title>
        <authorList>
            <person name="Lai Y."/>
            <person name="Liu K."/>
            <person name="Zhang X."/>
            <person name="Zhang X."/>
            <person name="Li K."/>
            <person name="Wang N."/>
            <person name="Shu C."/>
            <person name="Wu Y."/>
            <person name="Wang C."/>
            <person name="Bushley K.E."/>
            <person name="Xiang M."/>
            <person name="Liu X."/>
        </authorList>
    </citation>
    <scope>NUCLEOTIDE SEQUENCE [LARGE SCALE GENOMIC DNA]</scope>
    <source>
        <strain evidence="6 7">3608</strain>
    </source>
</reference>
<dbReference type="Gene3D" id="1.20.1250.20">
    <property type="entry name" value="MFS general substrate transporter like domains"/>
    <property type="match status" value="1"/>
</dbReference>
<dbReference type="GO" id="GO:0015174">
    <property type="term" value="F:basic amino acid transmembrane transporter activity"/>
    <property type="evidence" value="ECO:0007669"/>
    <property type="project" value="TreeGrafter"/>
</dbReference>
<evidence type="ECO:0000256" key="2">
    <source>
        <dbReference type="ARBA" id="ARBA00022692"/>
    </source>
</evidence>
<feature type="transmembrane region" description="Helical" evidence="5">
    <location>
        <begin position="114"/>
        <end position="136"/>
    </location>
</feature>
<dbReference type="SUPFAM" id="SSF103473">
    <property type="entry name" value="MFS general substrate transporter"/>
    <property type="match status" value="1"/>
</dbReference>
<accession>A0A0F7ZHI9</accession>
<dbReference type="GO" id="GO:0000329">
    <property type="term" value="C:fungal-type vacuole membrane"/>
    <property type="evidence" value="ECO:0007669"/>
    <property type="project" value="TreeGrafter"/>
</dbReference>
<gene>
    <name evidence="6" type="ORF">HIM_07913</name>
</gene>
<evidence type="ECO:0000256" key="1">
    <source>
        <dbReference type="ARBA" id="ARBA00004141"/>
    </source>
</evidence>
<evidence type="ECO:0008006" key="8">
    <source>
        <dbReference type="Google" id="ProtNLM"/>
    </source>
</evidence>
<name>A0A0F7ZHI9_9HYPO</name>
<feature type="transmembrane region" description="Helical" evidence="5">
    <location>
        <begin position="80"/>
        <end position="102"/>
    </location>
</feature>
<dbReference type="InterPro" id="IPR036259">
    <property type="entry name" value="MFS_trans_sf"/>
</dbReference>
<dbReference type="PANTHER" id="PTHR23501:SF84">
    <property type="entry name" value="VACUOLAR MEMBRANE AMINO ACID UPTAKE TRANSPORTER FNX2"/>
    <property type="match status" value="1"/>
</dbReference>
<keyword evidence="4 5" id="KW-0472">Membrane</keyword>
<evidence type="ECO:0000313" key="6">
    <source>
        <dbReference type="EMBL" id="KJZ72721.1"/>
    </source>
</evidence>
<protein>
    <recommendedName>
        <fullName evidence="8">Major facilitator superfamily (MFS) profile domain-containing protein</fullName>
    </recommendedName>
</protein>
<dbReference type="PANTHER" id="PTHR23501">
    <property type="entry name" value="MAJOR FACILITATOR SUPERFAMILY"/>
    <property type="match status" value="1"/>
</dbReference>
<organism evidence="6 7">
    <name type="scientific">Hirsutella minnesotensis 3608</name>
    <dbReference type="NCBI Taxonomy" id="1043627"/>
    <lineage>
        <taxon>Eukaryota</taxon>
        <taxon>Fungi</taxon>
        <taxon>Dikarya</taxon>
        <taxon>Ascomycota</taxon>
        <taxon>Pezizomycotina</taxon>
        <taxon>Sordariomycetes</taxon>
        <taxon>Hypocreomycetidae</taxon>
        <taxon>Hypocreales</taxon>
        <taxon>Ophiocordycipitaceae</taxon>
        <taxon>Hirsutella</taxon>
    </lineage>
</organism>
<keyword evidence="2 5" id="KW-0812">Transmembrane</keyword>
<evidence type="ECO:0000256" key="4">
    <source>
        <dbReference type="ARBA" id="ARBA00023136"/>
    </source>
</evidence>
<feature type="transmembrane region" description="Helical" evidence="5">
    <location>
        <begin position="20"/>
        <end position="39"/>
    </location>
</feature>
<proteinExistence type="predicted"/>
<dbReference type="AlphaFoldDB" id="A0A0F7ZHI9"/>
<comment type="subcellular location">
    <subcellularLocation>
        <location evidence="1">Membrane</location>
        <topology evidence="1">Multi-pass membrane protein</topology>
    </subcellularLocation>
</comment>
<dbReference type="EMBL" id="KQ030543">
    <property type="protein sequence ID" value="KJZ72721.1"/>
    <property type="molecule type" value="Genomic_DNA"/>
</dbReference>
<keyword evidence="3 5" id="KW-1133">Transmembrane helix</keyword>
<feature type="transmembrane region" description="Helical" evidence="5">
    <location>
        <begin position="181"/>
        <end position="204"/>
    </location>
</feature>
<dbReference type="OrthoDB" id="3437016at2759"/>
<evidence type="ECO:0000313" key="7">
    <source>
        <dbReference type="Proteomes" id="UP000054481"/>
    </source>
</evidence>
<feature type="transmembrane region" description="Helical" evidence="5">
    <location>
        <begin position="46"/>
        <end position="68"/>
    </location>
</feature>
<keyword evidence="7" id="KW-1185">Reference proteome</keyword>
<dbReference type="Proteomes" id="UP000054481">
    <property type="component" value="Unassembled WGS sequence"/>
</dbReference>
<sequence>MTPMYFQAVHAFNATTSGALLVPCSMFGVLCTVGAGVVIKRTGKYFALVILAQGLLVCAVLLLALGFWQKIAPAEVGGLLLSMAGGGSALSGLLIAQLAHSMPQDTAVVVASSYLFRTLGGIIGISIGSAVMQQILRQQLAVRLPDSDQARHIAEKVIADLDYLRKLEPGVADQVRTSYRYGLLGATGPSLAFALLALVVSFMVKEKRLSK</sequence>